<reference evidence="1 2" key="1">
    <citation type="submission" date="2020-08" db="EMBL/GenBank/DDBJ databases">
        <title>Genomic Encyclopedia of Type Strains, Phase IV (KMG-IV): sequencing the most valuable type-strain genomes for metagenomic binning, comparative biology and taxonomic classification.</title>
        <authorList>
            <person name="Goeker M."/>
        </authorList>
    </citation>
    <scope>NUCLEOTIDE SEQUENCE [LARGE SCALE GENOMIC DNA]</scope>
    <source>
        <strain evidence="1 2">DSM 7050</strain>
    </source>
</reference>
<dbReference type="InterPro" id="IPR007729">
    <property type="entry name" value="DGOK"/>
</dbReference>
<dbReference type="InterPro" id="IPR042258">
    <property type="entry name" value="DGOK_N"/>
</dbReference>
<evidence type="ECO:0000313" key="2">
    <source>
        <dbReference type="Proteomes" id="UP000539538"/>
    </source>
</evidence>
<dbReference type="InterPro" id="IPR042257">
    <property type="entry name" value="DGOK_C"/>
</dbReference>
<dbReference type="Pfam" id="PF05035">
    <property type="entry name" value="DGOK"/>
    <property type="match status" value="1"/>
</dbReference>
<keyword evidence="2" id="KW-1185">Reference proteome</keyword>
<protein>
    <submittedName>
        <fullName evidence="1">2-dehydro-3-deoxygalactonokinase</fullName>
        <ecNumber evidence="1">2.7.1.58</ecNumber>
    </submittedName>
</protein>
<dbReference type="RefSeq" id="WP_183263278.1">
    <property type="nucleotide sequence ID" value="NZ_BAAAVZ010000001.1"/>
</dbReference>
<evidence type="ECO:0000313" key="1">
    <source>
        <dbReference type="EMBL" id="MBB4651438.1"/>
    </source>
</evidence>
<keyword evidence="1" id="KW-0808">Transferase</keyword>
<dbReference type="GO" id="GO:0008671">
    <property type="term" value="F:2-dehydro-3-deoxygalactonokinase activity"/>
    <property type="evidence" value="ECO:0007669"/>
    <property type="project" value="UniProtKB-EC"/>
</dbReference>
<dbReference type="Gene3D" id="3.30.420.300">
    <property type="entry name" value="2-keto-3-deoxy-galactonokinase, substrate binding domain"/>
    <property type="match status" value="1"/>
</dbReference>
<name>A0ABR6L3R6_9HYPH</name>
<gene>
    <name evidence="1" type="ORF">GGQ99_003205</name>
</gene>
<sequence>MSSKPTIAAVDWGTTRLRVWLLDEAGAVVDERRSDEGLLTAQHKGFAPILDRHLKDMGAPGDLPAIVCGMAGARQGWIEAPYVEVPSSLSDILGAAVPVPGAGRDVRIVPGLAQRNPRTPDVMRGEETQLAGVAAEVGSGSHLVCMPGTHCKWVGVDDGTVSGFGTWPTGEMFSVFAQHSILRHSLGEKPAPVAPDNAVFQEWCREALADGDIGARLFGIRAAGLLNGLGQADAAAALSGLLIGAEIASATRRFGKRDTPVVLVGSGPLGALYAEALKLGGLAVRLADADKAVLSGLVAAARRNGMLVEG</sequence>
<dbReference type="EC" id="2.7.1.58" evidence="1"/>
<dbReference type="Proteomes" id="UP000539538">
    <property type="component" value="Unassembled WGS sequence"/>
</dbReference>
<dbReference type="CDD" id="cd24012">
    <property type="entry name" value="ASKHA_NBD_KDGal-kinase"/>
    <property type="match status" value="1"/>
</dbReference>
<comment type="caution">
    <text evidence="1">The sequence shown here is derived from an EMBL/GenBank/DDBJ whole genome shotgun (WGS) entry which is preliminary data.</text>
</comment>
<proteinExistence type="predicted"/>
<dbReference type="EMBL" id="JACHOT010000004">
    <property type="protein sequence ID" value="MBB4651438.1"/>
    <property type="molecule type" value="Genomic_DNA"/>
</dbReference>
<dbReference type="Gene3D" id="3.30.420.310">
    <property type="entry name" value="2-keto-3-deoxy-galactonokinase, C-terminal domain"/>
    <property type="match status" value="1"/>
</dbReference>
<accession>A0ABR6L3R6</accession>
<organism evidence="1 2">
    <name type="scientific">Aminobacter niigataensis</name>
    <dbReference type="NCBI Taxonomy" id="83265"/>
    <lineage>
        <taxon>Bacteria</taxon>
        <taxon>Pseudomonadati</taxon>
        <taxon>Pseudomonadota</taxon>
        <taxon>Alphaproteobacteria</taxon>
        <taxon>Hyphomicrobiales</taxon>
        <taxon>Phyllobacteriaceae</taxon>
        <taxon>Aminobacter</taxon>
    </lineage>
</organism>